<gene>
    <name evidence="1" type="ORF">SAMN04488035_2664</name>
</gene>
<reference evidence="2" key="1">
    <citation type="submission" date="2016-10" db="EMBL/GenBank/DDBJ databases">
        <authorList>
            <person name="Varghese N."/>
            <person name="Submissions S."/>
        </authorList>
    </citation>
    <scope>NUCLEOTIDE SEQUENCE [LARGE SCALE GENOMIC DNA]</scope>
    <source>
        <strain evidence="2">DSM 19083</strain>
    </source>
</reference>
<keyword evidence="2" id="KW-1185">Reference proteome</keyword>
<proteinExistence type="predicted"/>
<evidence type="ECO:0000313" key="2">
    <source>
        <dbReference type="Proteomes" id="UP000198520"/>
    </source>
</evidence>
<dbReference type="STRING" id="285351.SAMN04488035_2664"/>
<evidence type="ECO:0000313" key="1">
    <source>
        <dbReference type="EMBL" id="SFF36057.1"/>
    </source>
</evidence>
<dbReference type="EMBL" id="FONZ01000006">
    <property type="protein sequence ID" value="SFF36057.1"/>
    <property type="molecule type" value="Genomic_DNA"/>
</dbReference>
<organism evidence="1 2">
    <name type="scientific">Flavimobilis marinus</name>
    <dbReference type="NCBI Taxonomy" id="285351"/>
    <lineage>
        <taxon>Bacteria</taxon>
        <taxon>Bacillati</taxon>
        <taxon>Actinomycetota</taxon>
        <taxon>Actinomycetes</taxon>
        <taxon>Micrococcales</taxon>
        <taxon>Jonesiaceae</taxon>
        <taxon>Flavimobilis</taxon>
    </lineage>
</organism>
<dbReference type="Proteomes" id="UP000198520">
    <property type="component" value="Unassembled WGS sequence"/>
</dbReference>
<protein>
    <submittedName>
        <fullName evidence="1">Uncharacterized protein</fullName>
    </submittedName>
</protein>
<dbReference type="RefSeq" id="WP_177191382.1">
    <property type="nucleotide sequence ID" value="NZ_BNAN01000001.1"/>
</dbReference>
<sequence length="46" mass="4549">MRTVVVVTSTAVVTAILGGGAFLLAQDKAGRSSASPAPPRAPAAER</sequence>
<dbReference type="AlphaFoldDB" id="A0A1I2I4P2"/>
<name>A0A1I2I4P2_9MICO</name>
<accession>A0A1I2I4P2</accession>